<organism evidence="2 3">
    <name type="scientific">Coprinopsis cinerea (strain Okayama-7 / 130 / ATCC MYA-4618 / FGSC 9003)</name>
    <name type="common">Inky cap fungus</name>
    <name type="synonym">Hormographiella aspergillata</name>
    <dbReference type="NCBI Taxonomy" id="240176"/>
    <lineage>
        <taxon>Eukaryota</taxon>
        <taxon>Fungi</taxon>
        <taxon>Dikarya</taxon>
        <taxon>Basidiomycota</taxon>
        <taxon>Agaricomycotina</taxon>
        <taxon>Agaricomycetes</taxon>
        <taxon>Agaricomycetidae</taxon>
        <taxon>Agaricales</taxon>
        <taxon>Agaricineae</taxon>
        <taxon>Psathyrellaceae</taxon>
        <taxon>Coprinopsis</taxon>
    </lineage>
</organism>
<evidence type="ECO:0000313" key="3">
    <source>
        <dbReference type="Proteomes" id="UP000001861"/>
    </source>
</evidence>
<sequence length="106" mass="12200">MSPSRGVWQRYVERTEPMNVTLSTSITTLARNSYNLRLPIYLESTSTQTRTQPIDVHAPSPTSTNHPAHDALKAKTQQTNANDEKPQRFIRNKKPIIIYKKKEHID</sequence>
<feature type="region of interest" description="Disordered" evidence="1">
    <location>
        <begin position="47"/>
        <end position="68"/>
    </location>
</feature>
<dbReference type="EMBL" id="AACS02000004">
    <property type="protein sequence ID" value="EFI27845.1"/>
    <property type="molecule type" value="Genomic_DNA"/>
</dbReference>
<dbReference type="VEuPathDB" id="FungiDB:CC1G_14337"/>
<proteinExistence type="predicted"/>
<protein>
    <submittedName>
        <fullName evidence="2">Uncharacterized protein</fullName>
    </submittedName>
</protein>
<dbReference type="RefSeq" id="XP_002911339.1">
    <property type="nucleotide sequence ID" value="XM_002911293.1"/>
</dbReference>
<name>D6RM70_COPC7</name>
<dbReference type="InParanoid" id="D6RM70"/>
<comment type="caution">
    <text evidence="2">The sequence shown here is derived from an EMBL/GenBank/DDBJ whole genome shotgun (WGS) entry which is preliminary data.</text>
</comment>
<evidence type="ECO:0000313" key="2">
    <source>
        <dbReference type="EMBL" id="EFI27845.1"/>
    </source>
</evidence>
<reference evidence="2 3" key="1">
    <citation type="journal article" date="2010" name="Proc. Natl. Acad. Sci. U.S.A.">
        <title>Insights into evolution of multicellular fungi from the assembled chromosomes of the mushroom Coprinopsis cinerea (Coprinus cinereus).</title>
        <authorList>
            <person name="Stajich J.E."/>
            <person name="Wilke S.K."/>
            <person name="Ahren D."/>
            <person name="Au C.H."/>
            <person name="Birren B.W."/>
            <person name="Borodovsky M."/>
            <person name="Burns C."/>
            <person name="Canback B."/>
            <person name="Casselton L.A."/>
            <person name="Cheng C.K."/>
            <person name="Deng J."/>
            <person name="Dietrich F.S."/>
            <person name="Fargo D.C."/>
            <person name="Farman M.L."/>
            <person name="Gathman A.C."/>
            <person name="Goldberg J."/>
            <person name="Guigo R."/>
            <person name="Hoegger P.J."/>
            <person name="Hooker J.B."/>
            <person name="Huggins A."/>
            <person name="James T.Y."/>
            <person name="Kamada T."/>
            <person name="Kilaru S."/>
            <person name="Kodira C."/>
            <person name="Kues U."/>
            <person name="Kupfer D."/>
            <person name="Kwan H.S."/>
            <person name="Lomsadze A."/>
            <person name="Li W."/>
            <person name="Lilly W.W."/>
            <person name="Ma L.J."/>
            <person name="Mackey A.J."/>
            <person name="Manning G."/>
            <person name="Martin F."/>
            <person name="Muraguchi H."/>
            <person name="Natvig D.O."/>
            <person name="Palmerini H."/>
            <person name="Ramesh M.A."/>
            <person name="Rehmeyer C.J."/>
            <person name="Roe B.A."/>
            <person name="Shenoy N."/>
            <person name="Stanke M."/>
            <person name="Ter-Hovhannisyan V."/>
            <person name="Tunlid A."/>
            <person name="Velagapudi R."/>
            <person name="Vision T.J."/>
            <person name="Zeng Q."/>
            <person name="Zolan M.E."/>
            <person name="Pukkila P.J."/>
        </authorList>
    </citation>
    <scope>NUCLEOTIDE SEQUENCE [LARGE SCALE GENOMIC DNA]</scope>
    <source>
        <strain evidence="3">Okayama-7 / 130 / ATCC MYA-4618 / FGSC 9003</strain>
    </source>
</reference>
<keyword evidence="3" id="KW-1185">Reference proteome</keyword>
<accession>D6RM70</accession>
<evidence type="ECO:0000256" key="1">
    <source>
        <dbReference type="SAM" id="MobiDB-lite"/>
    </source>
</evidence>
<dbReference type="HOGENOM" id="CLU_2223142_0_0_1"/>
<dbReference type="Proteomes" id="UP000001861">
    <property type="component" value="Unassembled WGS sequence"/>
</dbReference>
<dbReference type="KEGG" id="cci:CC1G_14337"/>
<dbReference type="GeneID" id="9378746"/>
<gene>
    <name evidence="2" type="ORF">CC1G_14337</name>
</gene>
<dbReference type="AlphaFoldDB" id="D6RM70"/>